<evidence type="ECO:0000313" key="2">
    <source>
        <dbReference type="EMBL" id="RAR05048.1"/>
    </source>
</evidence>
<accession>A0A364MVT9</accession>
<dbReference type="CDD" id="cd22952">
    <property type="entry name" value="ART10-like"/>
    <property type="match status" value="1"/>
</dbReference>
<organism evidence="2 3">
    <name type="scientific">Stemphylium lycopersici</name>
    <name type="common">Tomato gray leaf spot disease fungus</name>
    <name type="synonym">Thyrospora lycopersici</name>
    <dbReference type="NCBI Taxonomy" id="183478"/>
    <lineage>
        <taxon>Eukaryota</taxon>
        <taxon>Fungi</taxon>
        <taxon>Dikarya</taxon>
        <taxon>Ascomycota</taxon>
        <taxon>Pezizomycotina</taxon>
        <taxon>Dothideomycetes</taxon>
        <taxon>Pleosporomycetidae</taxon>
        <taxon>Pleosporales</taxon>
        <taxon>Pleosporineae</taxon>
        <taxon>Pleosporaceae</taxon>
        <taxon>Stemphylium</taxon>
    </lineage>
</organism>
<dbReference type="EMBL" id="QGDH01000141">
    <property type="protein sequence ID" value="RAR05048.1"/>
    <property type="molecule type" value="Genomic_DNA"/>
</dbReference>
<sequence length="379" mass="41526">MDVSISLNNPHVVFTNGDTISGDVMIYSLSTNTTISKITASLVGESALTLVDKTGLIDRKQQDRHRFVHDVQVLLPSRFSRGASNGDDHVRLGWGYNSFGFELKSQNITIWPQDTLSQRSTPPLNTSSAFPCAKTIEATIMAPWSNRIPHPLSSDPDFSPAHISISAHFLPNASLLHNRHLCMRLSISKQNPIPHDLYLQSFQMLLVGYTDIRVGAPPATTDTQMSCWTIQSISNLGLPVMGGSEDVGVEREIDRAFWEGDRLPDVIVPSFEACGVKRRYEVDISLGLQCRGTEGQAGRVLFVQLRTPVHVSSGIPPGRRLAGDVQGNMSVGGAAAPVAYENASMRQHREFRQTHCGYDDGGMPIGAPPTYQEAMMVSR</sequence>
<name>A0A364MVT9_STELY</name>
<dbReference type="Gene3D" id="2.60.40.640">
    <property type="match status" value="1"/>
</dbReference>
<dbReference type="Pfam" id="PF00339">
    <property type="entry name" value="Arrestin_N"/>
    <property type="match status" value="1"/>
</dbReference>
<dbReference type="Proteomes" id="UP000249619">
    <property type="component" value="Unassembled WGS sequence"/>
</dbReference>
<dbReference type="STRING" id="183478.A0A364MVT9"/>
<evidence type="ECO:0000313" key="3">
    <source>
        <dbReference type="Proteomes" id="UP000249619"/>
    </source>
</evidence>
<comment type="caution">
    <text evidence="2">The sequence shown here is derived from an EMBL/GenBank/DDBJ whole genome shotgun (WGS) entry which is preliminary data.</text>
</comment>
<gene>
    <name evidence="2" type="ORF">DDE83_007584</name>
</gene>
<dbReference type="AlphaFoldDB" id="A0A364MVT9"/>
<feature type="domain" description="Arrestin-like N-terminal" evidence="1">
    <location>
        <begin position="4"/>
        <end position="103"/>
    </location>
</feature>
<dbReference type="OrthoDB" id="3365616at2759"/>
<proteinExistence type="predicted"/>
<dbReference type="InterPro" id="IPR011021">
    <property type="entry name" value="Arrestin-like_N"/>
</dbReference>
<evidence type="ECO:0000259" key="1">
    <source>
        <dbReference type="Pfam" id="PF00339"/>
    </source>
</evidence>
<reference evidence="3" key="1">
    <citation type="submission" date="2018-05" db="EMBL/GenBank/DDBJ databases">
        <title>Draft genome sequence of Stemphylium lycopersici strain CIDEFI 213.</title>
        <authorList>
            <person name="Medina R."/>
            <person name="Franco M.E.E."/>
            <person name="Lucentini C.G."/>
            <person name="Saparrat M.C.N."/>
            <person name="Balatti P.A."/>
        </authorList>
    </citation>
    <scope>NUCLEOTIDE SEQUENCE [LARGE SCALE GENOMIC DNA]</scope>
    <source>
        <strain evidence="3">CIDEFI 213</strain>
    </source>
</reference>
<keyword evidence="3" id="KW-1185">Reference proteome</keyword>
<protein>
    <submittedName>
        <fullName evidence="2">Arrestin domain-containing protein</fullName>
    </submittedName>
</protein>
<dbReference type="InterPro" id="IPR014752">
    <property type="entry name" value="Arrestin-like_C"/>
</dbReference>